<sequence length="77" mass="9249">MIVKKIKKMSKTEVKTMMNDLNECFSVELEDWMMQEKVMMKEMIMKMMMNNNWIYHKDHLIDYKVSYDGARGGNAEC</sequence>
<comment type="caution">
    <text evidence="1">The sequence shown here is derived from an EMBL/GenBank/DDBJ whole genome shotgun (WGS) entry which is preliminary data.</text>
</comment>
<reference evidence="1 2" key="1">
    <citation type="submission" date="2019-03" db="EMBL/GenBank/DDBJ databases">
        <title>Single cell metagenomics reveals metabolic interactions within the superorganism composed of flagellate Streblomastix strix and complex community of Bacteroidetes bacteria on its surface.</title>
        <authorList>
            <person name="Treitli S.C."/>
            <person name="Kolisko M."/>
            <person name="Husnik F."/>
            <person name="Keeling P."/>
            <person name="Hampl V."/>
        </authorList>
    </citation>
    <scope>NUCLEOTIDE SEQUENCE [LARGE SCALE GENOMIC DNA]</scope>
    <source>
        <strain evidence="1">ST1C</strain>
    </source>
</reference>
<gene>
    <name evidence="1" type="ORF">EZS28_014737</name>
</gene>
<protein>
    <submittedName>
        <fullName evidence="1">Uncharacterized protein</fullName>
    </submittedName>
</protein>
<evidence type="ECO:0000313" key="2">
    <source>
        <dbReference type="Proteomes" id="UP000324800"/>
    </source>
</evidence>
<evidence type="ECO:0000313" key="1">
    <source>
        <dbReference type="EMBL" id="KAA6389736.1"/>
    </source>
</evidence>
<dbReference type="AlphaFoldDB" id="A0A5J4W550"/>
<name>A0A5J4W550_9EUKA</name>
<proteinExistence type="predicted"/>
<dbReference type="EMBL" id="SNRW01003478">
    <property type="protein sequence ID" value="KAA6389736.1"/>
    <property type="molecule type" value="Genomic_DNA"/>
</dbReference>
<organism evidence="1 2">
    <name type="scientific">Streblomastix strix</name>
    <dbReference type="NCBI Taxonomy" id="222440"/>
    <lineage>
        <taxon>Eukaryota</taxon>
        <taxon>Metamonada</taxon>
        <taxon>Preaxostyla</taxon>
        <taxon>Oxymonadida</taxon>
        <taxon>Streblomastigidae</taxon>
        <taxon>Streblomastix</taxon>
    </lineage>
</organism>
<dbReference type="Proteomes" id="UP000324800">
    <property type="component" value="Unassembled WGS sequence"/>
</dbReference>
<accession>A0A5J4W550</accession>